<dbReference type="Pfam" id="PF10978">
    <property type="entry name" value="DUF2785"/>
    <property type="match status" value="1"/>
</dbReference>
<sequence>MDVEFLKSIVENRFAVPDRHQVAELTPKLMANLGAVKWELRDRSYMTLSAWIWGWHDRTHYSQAEMLELAEQPKRNIQIGLGEAESDRVFLRTYSILLLNDLTDFHRHHPYLDEGEIRDRMELYLTYLEQEQDLRGYVGGEKGWAHGMAHVADSLALLSLNSYLNESDLIRLLDAIASKLRQPVSSVYLHSEEERLARAAVSICQQDRLAIKQIKVWLNRLIEPDLRRPSGRFVWDDFENHPWRKILTDPTEKLCAYRNLQNFLRAFYFQWRKKEDNPERKQTVEYLIEDALQFIDTGFYNSSEGFFLNP</sequence>
<name>A0ABT7B637_9CYAN</name>
<proteinExistence type="predicted"/>
<evidence type="ECO:0000313" key="1">
    <source>
        <dbReference type="EMBL" id="MDJ1174631.1"/>
    </source>
</evidence>
<dbReference type="Proteomes" id="UP001235849">
    <property type="component" value="Unassembled WGS sequence"/>
</dbReference>
<comment type="caution">
    <text evidence="1">The sequence shown here is derived from an EMBL/GenBank/DDBJ whole genome shotgun (WGS) entry which is preliminary data.</text>
</comment>
<dbReference type="InterPro" id="IPR021247">
    <property type="entry name" value="DUF2785"/>
</dbReference>
<dbReference type="EMBL" id="JAQOSO010000057">
    <property type="protein sequence ID" value="MDJ1174631.1"/>
    <property type="molecule type" value="Genomic_DNA"/>
</dbReference>
<evidence type="ECO:0000313" key="2">
    <source>
        <dbReference type="Proteomes" id="UP001235849"/>
    </source>
</evidence>
<accession>A0ABT7B637</accession>
<dbReference type="RefSeq" id="WP_283766955.1">
    <property type="nucleotide sequence ID" value="NZ_JAQOSO010000057.1"/>
</dbReference>
<gene>
    <name evidence="1" type="ORF">PMG25_11060</name>
</gene>
<organism evidence="1 2">
    <name type="scientific">Roseofilum capinflatum BLCC-M114</name>
    <dbReference type="NCBI Taxonomy" id="3022440"/>
    <lineage>
        <taxon>Bacteria</taxon>
        <taxon>Bacillati</taxon>
        <taxon>Cyanobacteriota</taxon>
        <taxon>Cyanophyceae</taxon>
        <taxon>Desertifilales</taxon>
        <taxon>Desertifilaceae</taxon>
        <taxon>Roseofilum</taxon>
        <taxon>Roseofilum capinflatum</taxon>
    </lineage>
</organism>
<protein>
    <submittedName>
        <fullName evidence="1">DUF2785 domain-containing protein</fullName>
    </submittedName>
</protein>
<keyword evidence="2" id="KW-1185">Reference proteome</keyword>
<reference evidence="1 2" key="1">
    <citation type="submission" date="2023-01" db="EMBL/GenBank/DDBJ databases">
        <title>Novel diversity within Roseofilum (Cyanobacteria; Desertifilaceae) from marine benthic mats with descriptions of four novel species.</title>
        <authorList>
            <person name="Wang Y."/>
            <person name="Berthold D.E."/>
            <person name="Hu J."/>
            <person name="Lefler F.W."/>
            <person name="Laughinghouse H.D. IV."/>
        </authorList>
    </citation>
    <scope>NUCLEOTIDE SEQUENCE [LARGE SCALE GENOMIC DNA]</scope>
    <source>
        <strain evidence="1 2">BLCC-M114</strain>
    </source>
</reference>